<dbReference type="InterPro" id="IPR001264">
    <property type="entry name" value="Glyco_trans_51"/>
</dbReference>
<evidence type="ECO:0000256" key="14">
    <source>
        <dbReference type="ARBA" id="ARBA00022984"/>
    </source>
</evidence>
<keyword evidence="17" id="KW-0046">Antibiotic resistance</keyword>
<evidence type="ECO:0000256" key="13">
    <source>
        <dbReference type="ARBA" id="ARBA00022968"/>
    </source>
</evidence>
<keyword evidence="12" id="KW-0133">Cell shape</keyword>
<comment type="catalytic activity">
    <reaction evidence="22">
        <text>[GlcNAc-(1-&gt;4)-Mur2Ac(oyl-L-Ala-gamma-D-Glu-L-Lys-D-Ala-D-Ala)](n)-di-trans,octa-cis-undecaprenyl diphosphate + beta-D-GlcNAc-(1-&gt;4)-Mur2Ac(oyl-L-Ala-gamma-D-Glu-L-Lys-D-Ala-D-Ala)-di-trans,octa-cis-undecaprenyl diphosphate = [GlcNAc-(1-&gt;4)-Mur2Ac(oyl-L-Ala-gamma-D-Glu-L-Lys-D-Ala-D-Ala)](n+1)-di-trans,octa-cis-undecaprenyl diphosphate + di-trans,octa-cis-undecaprenyl diphosphate + H(+)</text>
        <dbReference type="Rhea" id="RHEA:23708"/>
        <dbReference type="Rhea" id="RHEA-COMP:9602"/>
        <dbReference type="Rhea" id="RHEA-COMP:9603"/>
        <dbReference type="ChEBI" id="CHEBI:15378"/>
        <dbReference type="ChEBI" id="CHEBI:58405"/>
        <dbReference type="ChEBI" id="CHEBI:60033"/>
        <dbReference type="ChEBI" id="CHEBI:78435"/>
        <dbReference type="EC" id="2.4.99.28"/>
    </reaction>
</comment>
<keyword evidence="18" id="KW-0511">Multifunctional enzyme</keyword>
<keyword evidence="7" id="KW-0645">Protease</keyword>
<keyword evidence="9" id="KW-0808">Transferase</keyword>
<evidence type="ECO:0000256" key="15">
    <source>
        <dbReference type="ARBA" id="ARBA00022989"/>
    </source>
</evidence>
<evidence type="ECO:0000313" key="28">
    <source>
        <dbReference type="Proteomes" id="UP000239471"/>
    </source>
</evidence>
<dbReference type="OrthoDB" id="9766909at2"/>
<evidence type="ECO:0000256" key="17">
    <source>
        <dbReference type="ARBA" id="ARBA00023251"/>
    </source>
</evidence>
<evidence type="ECO:0000313" key="27">
    <source>
        <dbReference type="EMBL" id="PRR83883.1"/>
    </source>
</evidence>
<dbReference type="PANTHER" id="PTHR32282:SF11">
    <property type="entry name" value="PENICILLIN-BINDING PROTEIN 1B"/>
    <property type="match status" value="1"/>
</dbReference>
<dbReference type="InterPro" id="IPR012338">
    <property type="entry name" value="Beta-lactam/transpept-like"/>
</dbReference>
<evidence type="ECO:0000256" key="10">
    <source>
        <dbReference type="ARBA" id="ARBA00022692"/>
    </source>
</evidence>
<gene>
    <name evidence="27" type="primary">ponA</name>
    <name evidence="27" type="ORF">CLVI_05370</name>
</gene>
<name>A0A2T0BJ61_9CLOT</name>
<evidence type="ECO:0000256" key="16">
    <source>
        <dbReference type="ARBA" id="ARBA00023136"/>
    </source>
</evidence>
<feature type="region of interest" description="Disordered" evidence="23">
    <location>
        <begin position="1"/>
        <end position="32"/>
    </location>
</feature>
<dbReference type="InterPro" id="IPR001460">
    <property type="entry name" value="PCN-bd_Tpept"/>
</dbReference>
<evidence type="ECO:0000256" key="4">
    <source>
        <dbReference type="ARBA" id="ARBA00018638"/>
    </source>
</evidence>
<evidence type="ECO:0000259" key="26">
    <source>
        <dbReference type="Pfam" id="PF00912"/>
    </source>
</evidence>
<keyword evidence="8" id="KW-0328">Glycosyltransferase</keyword>
<evidence type="ECO:0000256" key="1">
    <source>
        <dbReference type="ARBA" id="ARBA00002624"/>
    </source>
</evidence>
<evidence type="ECO:0000256" key="5">
    <source>
        <dbReference type="ARBA" id="ARBA00022475"/>
    </source>
</evidence>
<keyword evidence="11" id="KW-0378">Hydrolase</keyword>
<dbReference type="Pfam" id="PF00905">
    <property type="entry name" value="Transpeptidase"/>
    <property type="match status" value="1"/>
</dbReference>
<feature type="transmembrane region" description="Helical" evidence="24">
    <location>
        <begin position="41"/>
        <end position="64"/>
    </location>
</feature>
<dbReference type="UniPathway" id="UPA00219"/>
<organism evidence="27 28">
    <name type="scientific">Clostridium vincentii</name>
    <dbReference type="NCBI Taxonomy" id="52704"/>
    <lineage>
        <taxon>Bacteria</taxon>
        <taxon>Bacillati</taxon>
        <taxon>Bacillota</taxon>
        <taxon>Clostridia</taxon>
        <taxon>Eubacteriales</taxon>
        <taxon>Clostridiaceae</taxon>
        <taxon>Clostridium</taxon>
    </lineage>
</organism>
<keyword evidence="5" id="KW-1003">Cell membrane</keyword>
<comment type="function">
    <text evidence="1">Cell wall formation. Synthesis of cross-linked peptidoglycan from the lipid intermediates. The enzyme has a penicillin-insensitive transglycosylase N-terminal domain (formation of linear glycan strands) and a penicillin-sensitive transpeptidase C-terminal domain (cross-linking of the peptide subunits).</text>
</comment>
<protein>
    <recommendedName>
        <fullName evidence="4">Penicillin-binding protein 1A</fullName>
        <ecNumber evidence="21">2.4.99.28</ecNumber>
        <ecNumber evidence="3">3.4.16.4</ecNumber>
    </recommendedName>
</protein>
<dbReference type="GO" id="GO:0008360">
    <property type="term" value="P:regulation of cell shape"/>
    <property type="evidence" value="ECO:0007669"/>
    <property type="project" value="UniProtKB-KW"/>
</dbReference>
<evidence type="ECO:0000256" key="12">
    <source>
        <dbReference type="ARBA" id="ARBA00022960"/>
    </source>
</evidence>
<dbReference type="EMBL" id="PVXQ01000004">
    <property type="protein sequence ID" value="PRR83883.1"/>
    <property type="molecule type" value="Genomic_DNA"/>
</dbReference>
<dbReference type="EC" id="3.4.16.4" evidence="3"/>
<evidence type="ECO:0000256" key="22">
    <source>
        <dbReference type="ARBA" id="ARBA00049902"/>
    </source>
</evidence>
<evidence type="ECO:0000256" key="6">
    <source>
        <dbReference type="ARBA" id="ARBA00022645"/>
    </source>
</evidence>
<dbReference type="SUPFAM" id="SSF56601">
    <property type="entry name" value="beta-lactamase/transpeptidase-like"/>
    <property type="match status" value="1"/>
</dbReference>
<dbReference type="Gene3D" id="3.40.710.10">
    <property type="entry name" value="DD-peptidase/beta-lactamase superfamily"/>
    <property type="match status" value="1"/>
</dbReference>
<dbReference type="Pfam" id="PF00912">
    <property type="entry name" value="Transgly"/>
    <property type="match status" value="1"/>
</dbReference>
<proteinExistence type="predicted"/>
<feature type="compositionally biased region" description="Low complexity" evidence="23">
    <location>
        <begin position="12"/>
        <end position="23"/>
    </location>
</feature>
<evidence type="ECO:0000256" key="18">
    <source>
        <dbReference type="ARBA" id="ARBA00023268"/>
    </source>
</evidence>
<keyword evidence="10 24" id="KW-0812">Transmembrane</keyword>
<evidence type="ECO:0000256" key="11">
    <source>
        <dbReference type="ARBA" id="ARBA00022801"/>
    </source>
</evidence>
<evidence type="ECO:0000256" key="9">
    <source>
        <dbReference type="ARBA" id="ARBA00022679"/>
    </source>
</evidence>
<dbReference type="RefSeq" id="WP_106058575.1">
    <property type="nucleotide sequence ID" value="NZ_PVXQ01000004.1"/>
</dbReference>
<feature type="domain" description="Penicillin-binding protein transpeptidase" evidence="25">
    <location>
        <begin position="389"/>
        <end position="670"/>
    </location>
</feature>
<dbReference type="Proteomes" id="UP000239471">
    <property type="component" value="Unassembled WGS sequence"/>
</dbReference>
<dbReference type="InterPro" id="IPR050396">
    <property type="entry name" value="Glycosyltr_51/Transpeptidase"/>
</dbReference>
<keyword evidence="19" id="KW-0961">Cell wall biogenesis/degradation</keyword>
<comment type="subcellular location">
    <subcellularLocation>
        <location evidence="2">Cell membrane</location>
        <topology evidence="2">Single-pass type II membrane protein</topology>
    </subcellularLocation>
</comment>
<evidence type="ECO:0000256" key="8">
    <source>
        <dbReference type="ARBA" id="ARBA00022676"/>
    </source>
</evidence>
<evidence type="ECO:0000256" key="2">
    <source>
        <dbReference type="ARBA" id="ARBA00004401"/>
    </source>
</evidence>
<dbReference type="GO" id="GO:0009252">
    <property type="term" value="P:peptidoglycan biosynthetic process"/>
    <property type="evidence" value="ECO:0007669"/>
    <property type="project" value="UniProtKB-UniPathway"/>
</dbReference>
<keyword evidence="14" id="KW-0573">Peptidoglycan synthesis</keyword>
<dbReference type="AlphaFoldDB" id="A0A2T0BJ61"/>
<dbReference type="GO" id="GO:0005886">
    <property type="term" value="C:plasma membrane"/>
    <property type="evidence" value="ECO:0007669"/>
    <property type="project" value="UniProtKB-SubCell"/>
</dbReference>
<evidence type="ECO:0000256" key="19">
    <source>
        <dbReference type="ARBA" id="ARBA00023316"/>
    </source>
</evidence>
<reference evidence="27 28" key="1">
    <citation type="submission" date="2018-03" db="EMBL/GenBank/DDBJ databases">
        <title>Genome sequence of Clostridium vincentii DSM 10228.</title>
        <authorList>
            <person name="Poehlein A."/>
            <person name="Daniel R."/>
        </authorList>
    </citation>
    <scope>NUCLEOTIDE SEQUENCE [LARGE SCALE GENOMIC DNA]</scope>
    <source>
        <strain evidence="27 28">DSM 10228</strain>
    </source>
</reference>
<keyword evidence="15 24" id="KW-1133">Transmembrane helix</keyword>
<dbReference type="GO" id="GO:0006508">
    <property type="term" value="P:proteolysis"/>
    <property type="evidence" value="ECO:0007669"/>
    <property type="project" value="UniProtKB-KW"/>
</dbReference>
<comment type="caution">
    <text evidence="27">The sequence shown here is derived from an EMBL/GenBank/DDBJ whole genome shotgun (WGS) entry which is preliminary data.</text>
</comment>
<dbReference type="GO" id="GO:0009002">
    <property type="term" value="F:serine-type D-Ala-D-Ala carboxypeptidase activity"/>
    <property type="evidence" value="ECO:0007669"/>
    <property type="project" value="UniProtKB-EC"/>
</dbReference>
<dbReference type="InterPro" id="IPR036950">
    <property type="entry name" value="PBP_transglycosylase"/>
</dbReference>
<evidence type="ECO:0000256" key="23">
    <source>
        <dbReference type="SAM" id="MobiDB-lite"/>
    </source>
</evidence>
<evidence type="ECO:0000256" key="20">
    <source>
        <dbReference type="ARBA" id="ARBA00034000"/>
    </source>
</evidence>
<evidence type="ECO:0000256" key="24">
    <source>
        <dbReference type="SAM" id="Phobius"/>
    </source>
</evidence>
<feature type="domain" description="Glycosyl transferase family 51" evidence="26">
    <location>
        <begin position="92"/>
        <end position="274"/>
    </location>
</feature>
<dbReference type="InterPro" id="IPR023346">
    <property type="entry name" value="Lysozyme-like_dom_sf"/>
</dbReference>
<dbReference type="EC" id="2.4.99.28" evidence="21"/>
<keyword evidence="28" id="KW-1185">Reference proteome</keyword>
<keyword evidence="6" id="KW-0121">Carboxypeptidase</keyword>
<dbReference type="GO" id="GO:0046677">
    <property type="term" value="P:response to antibiotic"/>
    <property type="evidence" value="ECO:0007669"/>
    <property type="project" value="UniProtKB-KW"/>
</dbReference>
<comment type="catalytic activity">
    <reaction evidence="20">
        <text>Preferential cleavage: (Ac)2-L-Lys-D-Ala-|-D-Ala. Also transpeptidation of peptidyl-alanyl moieties that are N-acyl substituents of D-alanine.</text>
        <dbReference type="EC" id="3.4.16.4"/>
    </reaction>
</comment>
<dbReference type="PANTHER" id="PTHR32282">
    <property type="entry name" value="BINDING PROTEIN TRANSPEPTIDASE, PUTATIVE-RELATED"/>
    <property type="match status" value="1"/>
</dbReference>
<dbReference type="SUPFAM" id="SSF53955">
    <property type="entry name" value="Lysozyme-like"/>
    <property type="match status" value="1"/>
</dbReference>
<evidence type="ECO:0000256" key="21">
    <source>
        <dbReference type="ARBA" id="ARBA00044770"/>
    </source>
</evidence>
<dbReference type="GO" id="GO:0071555">
    <property type="term" value="P:cell wall organization"/>
    <property type="evidence" value="ECO:0007669"/>
    <property type="project" value="UniProtKB-KW"/>
</dbReference>
<evidence type="ECO:0000256" key="3">
    <source>
        <dbReference type="ARBA" id="ARBA00012448"/>
    </source>
</evidence>
<dbReference type="GO" id="GO:0008955">
    <property type="term" value="F:peptidoglycan glycosyltransferase activity"/>
    <property type="evidence" value="ECO:0007669"/>
    <property type="project" value="UniProtKB-EC"/>
</dbReference>
<dbReference type="GO" id="GO:0008658">
    <property type="term" value="F:penicillin binding"/>
    <property type="evidence" value="ECO:0007669"/>
    <property type="project" value="InterPro"/>
</dbReference>
<evidence type="ECO:0000256" key="7">
    <source>
        <dbReference type="ARBA" id="ARBA00022670"/>
    </source>
</evidence>
<dbReference type="GO" id="GO:0030288">
    <property type="term" value="C:outer membrane-bounded periplasmic space"/>
    <property type="evidence" value="ECO:0007669"/>
    <property type="project" value="TreeGrafter"/>
</dbReference>
<dbReference type="Gene3D" id="1.10.3810.10">
    <property type="entry name" value="Biosynthetic peptidoglycan transglycosylase-like"/>
    <property type="match status" value="1"/>
</dbReference>
<keyword evidence="16 24" id="KW-0472">Membrane</keyword>
<keyword evidence="13" id="KW-0735">Signal-anchor</keyword>
<evidence type="ECO:0000259" key="25">
    <source>
        <dbReference type="Pfam" id="PF00905"/>
    </source>
</evidence>
<sequence length="848" mass="91316">MAIDKNLNKPISSKTSPGNNNSPNKKEKKPKSKFRTILKRTFFVFLFLSLTLMVIGAGYIFAVLKSTPPLDVNAVTNLSQPTSLYDDKEAFMDTLHTEVDRTIITFDKIPLDLRDAFISIEDERFESHSGIDIRRIVGSFLTDVSKVFSGESGLHGGSTLTQQLLKNTILTDEDFIVERKIKEIWLALNLEKELSKDEILNQYLNTIPLGGTSYGVEAAAKLYFGKSASELTLIQCAYIAGVAQAPTYYSGYNENNIKDPTPYIIRTKSVLGKMKELEKISVDEYNQAIADIDAGSLVFSSKKENYTLQYEWYINPTVSQVKADLKTKYKYSDEEVSKLLANGGLKIQTNMNRELQDYTQTALNNFGAGNVGHAETYIEGTKTPEFQASATIVDYKTGKVIAMIGGRGEHAAQSANRAYTSLRPIGSTTKPLTVYGPAINEKILTAGSTIDDSPIPESIGKLYGPSGDPYAPNNDDFAFAGNISLRDGLTKSKNVAAVSVEHAIGLETGIAYGEKVGLIYNDASKSSMAALALGQFNNDKDGGNTYITASAFGVFGNGGTYTSPKLYSKVLDASGNVILEAEVQQKEVFSPQTAYILYDILKGSRGTTGPAAKWGDMPVSGKTGTTTDTKDLWFTGVTPYLSASVWLGYDIPETMSANSNSAAGVWAKIMAKAHEGYEVKDIEQPDGLVKVAVCKDSGKLPTSLCSSDPRGDRVYEELFIDGTQPTGLCENHVLVKINRLNGKLATANTPPGLIVQKVFVKKAIANPAADDYESTVPTATDDTVDTSVADAAAAKAIADAKKATADKAATDKAAADKATSIKDAATKAAKDAAKAITDAAKDITNKKT</sequence>
<accession>A0A2T0BJ61</accession>